<evidence type="ECO:0000313" key="5">
    <source>
        <dbReference type="EMBL" id="EGU76449.1"/>
    </source>
</evidence>
<keyword evidence="3" id="KW-0732">Signal</keyword>
<dbReference type="InterPro" id="IPR036249">
    <property type="entry name" value="Thioredoxin-like_sf"/>
</dbReference>
<feature type="region of interest" description="Disordered" evidence="2">
    <location>
        <begin position="243"/>
        <end position="279"/>
    </location>
</feature>
<feature type="compositionally biased region" description="Basic and acidic residues" evidence="2">
    <location>
        <begin position="350"/>
        <end position="360"/>
    </location>
</feature>
<dbReference type="PANTHER" id="PTHR45694:SF5">
    <property type="entry name" value="GLUTAREDOXIN 2"/>
    <property type="match status" value="1"/>
</dbReference>
<dbReference type="InterPro" id="IPR002109">
    <property type="entry name" value="Glutaredoxin"/>
</dbReference>
<gene>
    <name evidence="5" type="ORF">FOXB_13042</name>
</gene>
<feature type="chain" id="PRO_5003383575" description="Glutaredoxin domain-containing protein" evidence="3">
    <location>
        <begin position="22"/>
        <end position="478"/>
    </location>
</feature>
<reference evidence="5" key="1">
    <citation type="journal article" date="2012" name="Mol. Plant Microbe Interact.">
        <title>A highly conserved effector in Fusarium oxysporum is required for full virulence on Arabidopsis.</title>
        <authorList>
            <person name="Thatcher L.F."/>
            <person name="Gardiner D.M."/>
            <person name="Kazan K."/>
            <person name="Manners J."/>
        </authorList>
    </citation>
    <scope>NUCLEOTIDE SEQUENCE [LARGE SCALE GENOMIC DNA]</scope>
    <source>
        <strain evidence="5">Fo5176</strain>
    </source>
</reference>
<accession>F9G310</accession>
<comment type="caution">
    <text evidence="5">The sequence shown here is derived from an EMBL/GenBank/DDBJ whole genome shotgun (WGS) entry which is preliminary data.</text>
</comment>
<dbReference type="GO" id="GO:0000324">
    <property type="term" value="C:fungal-type vacuole"/>
    <property type="evidence" value="ECO:0007669"/>
    <property type="project" value="TreeGrafter"/>
</dbReference>
<evidence type="ECO:0000256" key="3">
    <source>
        <dbReference type="SAM" id="SignalP"/>
    </source>
</evidence>
<dbReference type="AlphaFoldDB" id="F9G310"/>
<proteinExistence type="inferred from homology"/>
<dbReference type="CDD" id="cd03419">
    <property type="entry name" value="GRX_GRXh_1_2_like"/>
    <property type="match status" value="1"/>
</dbReference>
<dbReference type="Gene3D" id="3.40.30.10">
    <property type="entry name" value="Glutaredoxin"/>
    <property type="match status" value="1"/>
</dbReference>
<dbReference type="GO" id="GO:0005801">
    <property type="term" value="C:cis-Golgi network"/>
    <property type="evidence" value="ECO:0007669"/>
    <property type="project" value="UniProtKB-ARBA"/>
</dbReference>
<dbReference type="InterPro" id="IPR014025">
    <property type="entry name" value="Glutaredoxin_subgr"/>
</dbReference>
<dbReference type="InterPro" id="IPR011899">
    <property type="entry name" value="Glutaredoxin_euk/vir"/>
</dbReference>
<feature type="region of interest" description="Disordered" evidence="2">
    <location>
        <begin position="291"/>
        <end position="360"/>
    </location>
</feature>
<dbReference type="PANTHER" id="PTHR45694">
    <property type="entry name" value="GLUTAREDOXIN 2"/>
    <property type="match status" value="1"/>
</dbReference>
<evidence type="ECO:0000259" key="4">
    <source>
        <dbReference type="Pfam" id="PF00462"/>
    </source>
</evidence>
<sequence>MLSLKLSIFLAFFLWAFTLEAAPAMHHHRHGNQHLRHLHATRAALLHRARSHYHHGAPQVLFEEPQKPSQSLPSVENEMLSICSTVHDDTHCLIPMRRPDWPQTPTPSAGIGELSLTSGSNLENLSLGVDSRIPFLFISVSIPIFPPSSSAQHPSRPIFLSLSFSSFSTLLNHRYPRQSCCSSINSNRSSRDAQELLTRARSLAHPPLVPRSSSRRDAFSTPRFDSHHDAETYTGQEFIKKTQNAMSANEPPAPIVDFATGEKAGQPHADKDGDGDIDADDQKLAAQMQERLKAAEAEAKGKANEKGGLRPDSPKKVVGVGSSAEGQDKDKIVKPVGGVSGDIPAPAAAAEKKPETETRSKEAIAAREELDSILKKSPVIIFSKTYCPFSKRAKSLLIEKYSITPEPYVVELDIHPQGQALQDQLLETTGRRTVPNIMVNGVSLGGADDITEMDQAGKLVGKIVDLGNKRVEVLERTK</sequence>
<dbReference type="Pfam" id="PF00462">
    <property type="entry name" value="Glutaredoxin"/>
    <property type="match status" value="1"/>
</dbReference>
<dbReference type="NCBIfam" id="TIGR02180">
    <property type="entry name" value="GRX_euk"/>
    <property type="match status" value="1"/>
</dbReference>
<dbReference type="FunFam" id="3.40.30.10:FF:000093">
    <property type="entry name" value="Glutaredoxin 2"/>
    <property type="match status" value="1"/>
</dbReference>
<feature type="domain" description="Glutaredoxin" evidence="4">
    <location>
        <begin position="379"/>
        <end position="442"/>
    </location>
</feature>
<name>F9G310_FUSOF</name>
<organism evidence="5">
    <name type="scientific">Fusarium oxysporum (strain Fo5176)</name>
    <name type="common">Fusarium vascular wilt</name>
    <dbReference type="NCBI Taxonomy" id="660025"/>
    <lineage>
        <taxon>Eukaryota</taxon>
        <taxon>Fungi</taxon>
        <taxon>Dikarya</taxon>
        <taxon>Ascomycota</taxon>
        <taxon>Pezizomycotina</taxon>
        <taxon>Sordariomycetes</taxon>
        <taxon>Hypocreomycetidae</taxon>
        <taxon>Hypocreales</taxon>
        <taxon>Nectriaceae</taxon>
        <taxon>Fusarium</taxon>
        <taxon>Fusarium oxysporum species complex</taxon>
    </lineage>
</organism>
<protein>
    <recommendedName>
        <fullName evidence="4">Glutaredoxin domain-containing protein</fullName>
    </recommendedName>
</protein>
<dbReference type="GO" id="GO:0005796">
    <property type="term" value="C:Golgi lumen"/>
    <property type="evidence" value="ECO:0007669"/>
    <property type="project" value="TreeGrafter"/>
</dbReference>
<comment type="similarity">
    <text evidence="1">Belongs to the glutaredoxin family. Monothiol subfamily.</text>
</comment>
<feature type="compositionally biased region" description="Basic and acidic residues" evidence="2">
    <location>
        <begin position="214"/>
        <end position="231"/>
    </location>
</feature>
<evidence type="ECO:0000256" key="1">
    <source>
        <dbReference type="ARBA" id="ARBA00009630"/>
    </source>
</evidence>
<dbReference type="EMBL" id="AFQF01003279">
    <property type="protein sequence ID" value="EGU76449.1"/>
    <property type="molecule type" value="Genomic_DNA"/>
</dbReference>
<dbReference type="PRINTS" id="PR00160">
    <property type="entry name" value="GLUTAREDOXIN"/>
</dbReference>
<feature type="region of interest" description="Disordered" evidence="2">
    <location>
        <begin position="199"/>
        <end position="231"/>
    </location>
</feature>
<feature type="signal peptide" evidence="3">
    <location>
        <begin position="1"/>
        <end position="21"/>
    </location>
</feature>
<dbReference type="STRING" id="660025.F9G310"/>
<dbReference type="GO" id="GO:0034599">
    <property type="term" value="P:cellular response to oxidative stress"/>
    <property type="evidence" value="ECO:0007669"/>
    <property type="project" value="TreeGrafter"/>
</dbReference>
<dbReference type="GO" id="GO:0004362">
    <property type="term" value="F:glutathione-disulfide reductase (NADPH) activity"/>
    <property type="evidence" value="ECO:0007669"/>
    <property type="project" value="UniProtKB-ARBA"/>
</dbReference>
<dbReference type="SUPFAM" id="SSF52833">
    <property type="entry name" value="Thioredoxin-like"/>
    <property type="match status" value="1"/>
</dbReference>
<feature type="compositionally biased region" description="Basic and acidic residues" evidence="2">
    <location>
        <begin position="291"/>
        <end position="315"/>
    </location>
</feature>
<dbReference type="PROSITE" id="PS51354">
    <property type="entry name" value="GLUTAREDOXIN_2"/>
    <property type="match status" value="1"/>
</dbReference>
<dbReference type="OrthoDB" id="423313at2759"/>
<dbReference type="PaxDb" id="5507-FOXG_00222P0"/>
<evidence type="ECO:0000256" key="2">
    <source>
        <dbReference type="SAM" id="MobiDB-lite"/>
    </source>
</evidence>